<dbReference type="InParanoid" id="B9RSK6"/>
<protein>
    <submittedName>
        <fullName evidence="1">Uncharacterized protein</fullName>
    </submittedName>
</protein>
<dbReference type="Proteomes" id="UP000008311">
    <property type="component" value="Unassembled WGS sequence"/>
</dbReference>
<sequence length="56" mass="6700">MHLKRSKSVERETIVPFDLEIEKTCKANRRNKKEHMANERNVVVVVEENIPRLRDL</sequence>
<dbReference type="AlphaFoldDB" id="B9RSK6"/>
<keyword evidence="2" id="KW-1185">Reference proteome</keyword>
<proteinExistence type="predicted"/>
<organism evidence="1 2">
    <name type="scientific">Ricinus communis</name>
    <name type="common">Castor bean</name>
    <dbReference type="NCBI Taxonomy" id="3988"/>
    <lineage>
        <taxon>Eukaryota</taxon>
        <taxon>Viridiplantae</taxon>
        <taxon>Streptophyta</taxon>
        <taxon>Embryophyta</taxon>
        <taxon>Tracheophyta</taxon>
        <taxon>Spermatophyta</taxon>
        <taxon>Magnoliopsida</taxon>
        <taxon>eudicotyledons</taxon>
        <taxon>Gunneridae</taxon>
        <taxon>Pentapetalae</taxon>
        <taxon>rosids</taxon>
        <taxon>fabids</taxon>
        <taxon>Malpighiales</taxon>
        <taxon>Euphorbiaceae</taxon>
        <taxon>Acalyphoideae</taxon>
        <taxon>Acalypheae</taxon>
        <taxon>Ricinus</taxon>
    </lineage>
</organism>
<reference evidence="2" key="1">
    <citation type="journal article" date="2010" name="Nat. Biotechnol.">
        <title>Draft genome sequence of the oilseed species Ricinus communis.</title>
        <authorList>
            <person name="Chan A.P."/>
            <person name="Crabtree J."/>
            <person name="Zhao Q."/>
            <person name="Lorenzi H."/>
            <person name="Orvis J."/>
            <person name="Puiu D."/>
            <person name="Melake-Berhan A."/>
            <person name="Jones K.M."/>
            <person name="Redman J."/>
            <person name="Chen G."/>
            <person name="Cahoon E.B."/>
            <person name="Gedil M."/>
            <person name="Stanke M."/>
            <person name="Haas B.J."/>
            <person name="Wortman J.R."/>
            <person name="Fraser-Liggett C.M."/>
            <person name="Ravel J."/>
            <person name="Rabinowicz P.D."/>
        </authorList>
    </citation>
    <scope>NUCLEOTIDE SEQUENCE [LARGE SCALE GENOMIC DNA]</scope>
    <source>
        <strain evidence="2">cv. Hale</strain>
    </source>
</reference>
<evidence type="ECO:0000313" key="2">
    <source>
        <dbReference type="Proteomes" id="UP000008311"/>
    </source>
</evidence>
<name>B9RSK6_RICCO</name>
<dbReference type="EMBL" id="EQ973811">
    <property type="protein sequence ID" value="EEF45623.1"/>
    <property type="molecule type" value="Genomic_DNA"/>
</dbReference>
<gene>
    <name evidence="1" type="ORF">RCOM_1725660</name>
</gene>
<accession>B9RSK6</accession>
<evidence type="ECO:0000313" key="1">
    <source>
        <dbReference type="EMBL" id="EEF45623.1"/>
    </source>
</evidence>